<name>A0A3A8NFQ7_9BACT</name>
<evidence type="ECO:0000313" key="3">
    <source>
        <dbReference type="Proteomes" id="UP000273405"/>
    </source>
</evidence>
<feature type="domain" description="CD-NTase-associated protein 12/Pycsar effector protein TIR" evidence="1">
    <location>
        <begin position="13"/>
        <end position="141"/>
    </location>
</feature>
<keyword evidence="3" id="KW-1185">Reference proteome</keyword>
<protein>
    <recommendedName>
        <fullName evidence="1">CD-NTase-associated protein 12/Pycsar effector protein TIR domain-containing protein</fullName>
    </recommendedName>
</protein>
<dbReference type="GO" id="GO:0050135">
    <property type="term" value="F:NADP+ nucleosidase activity"/>
    <property type="evidence" value="ECO:0007669"/>
    <property type="project" value="InterPro"/>
</dbReference>
<sequence length="183" mass="20271">MSKSQGIQPDPRKVFVIHGRNEAARKAMFAFLRSLHLEPIEWSEARSLTGHASPYIGDILDAAFKHATAVVALFTGDDEARLRPQLLGTGEKEEPLTPQARPNVLFEAGMAMGRNPQRTIFVELGQLRGFSDIAGRHAVRLTDNPKHRQELAQRLLDAGCTVNMKGTDWHDSGDFDNALMKSV</sequence>
<evidence type="ECO:0000313" key="2">
    <source>
        <dbReference type="EMBL" id="RKH43177.1"/>
    </source>
</evidence>
<dbReference type="Proteomes" id="UP000273405">
    <property type="component" value="Unassembled WGS sequence"/>
</dbReference>
<dbReference type="OrthoDB" id="5497289at2"/>
<dbReference type="InterPro" id="IPR019302">
    <property type="entry name" value="CAP12/PCTIR_TIR_dom"/>
</dbReference>
<accession>A0A3A8NFQ7</accession>
<proteinExistence type="predicted"/>
<gene>
    <name evidence="2" type="ORF">D7X12_14005</name>
</gene>
<dbReference type="AlphaFoldDB" id="A0A3A8NFQ7"/>
<organism evidence="2 3">
    <name type="scientific">Corallococcus sicarius</name>
    <dbReference type="NCBI Taxonomy" id="2316726"/>
    <lineage>
        <taxon>Bacteria</taxon>
        <taxon>Pseudomonadati</taxon>
        <taxon>Myxococcota</taxon>
        <taxon>Myxococcia</taxon>
        <taxon>Myxococcales</taxon>
        <taxon>Cystobacterineae</taxon>
        <taxon>Myxococcaceae</taxon>
        <taxon>Corallococcus</taxon>
    </lineage>
</organism>
<dbReference type="Pfam" id="PF10137">
    <property type="entry name" value="CAP12-PCTIR_TIR"/>
    <property type="match status" value="1"/>
</dbReference>
<dbReference type="EMBL" id="RAWG01000071">
    <property type="protein sequence ID" value="RKH43177.1"/>
    <property type="molecule type" value="Genomic_DNA"/>
</dbReference>
<evidence type="ECO:0000259" key="1">
    <source>
        <dbReference type="Pfam" id="PF10137"/>
    </source>
</evidence>
<comment type="caution">
    <text evidence="2">The sequence shown here is derived from an EMBL/GenBank/DDBJ whole genome shotgun (WGS) entry which is preliminary data.</text>
</comment>
<reference evidence="3" key="1">
    <citation type="submission" date="2018-09" db="EMBL/GenBank/DDBJ databases">
        <authorList>
            <person name="Livingstone P.G."/>
            <person name="Whitworth D.E."/>
        </authorList>
    </citation>
    <scope>NUCLEOTIDE SEQUENCE [LARGE SCALE GENOMIC DNA]</scope>
    <source>
        <strain evidence="3">CA040B</strain>
    </source>
</reference>